<protein>
    <submittedName>
        <fullName evidence="1">Uncharacterized protein</fullName>
    </submittedName>
</protein>
<accession>A0A0F9Q2K3</accession>
<comment type="caution">
    <text evidence="1">The sequence shown here is derived from an EMBL/GenBank/DDBJ whole genome shotgun (WGS) entry which is preliminary data.</text>
</comment>
<name>A0A0F9Q2K3_9ZZZZ</name>
<dbReference type="EMBL" id="LAZR01005474">
    <property type="protein sequence ID" value="KKM99637.1"/>
    <property type="molecule type" value="Genomic_DNA"/>
</dbReference>
<sequence length="59" mass="7089">MANMSYCRFQNTVKDLFDCYESFDDYVSEEEAQARTRMYNLCLKITENFDLLDLLDKVE</sequence>
<evidence type="ECO:0000313" key="1">
    <source>
        <dbReference type="EMBL" id="KKM99637.1"/>
    </source>
</evidence>
<gene>
    <name evidence="1" type="ORF">LCGC14_1145860</name>
</gene>
<organism evidence="1">
    <name type="scientific">marine sediment metagenome</name>
    <dbReference type="NCBI Taxonomy" id="412755"/>
    <lineage>
        <taxon>unclassified sequences</taxon>
        <taxon>metagenomes</taxon>
        <taxon>ecological metagenomes</taxon>
    </lineage>
</organism>
<proteinExistence type="predicted"/>
<dbReference type="AlphaFoldDB" id="A0A0F9Q2K3"/>
<reference evidence="1" key="1">
    <citation type="journal article" date="2015" name="Nature">
        <title>Complex archaea that bridge the gap between prokaryotes and eukaryotes.</title>
        <authorList>
            <person name="Spang A."/>
            <person name="Saw J.H."/>
            <person name="Jorgensen S.L."/>
            <person name="Zaremba-Niedzwiedzka K."/>
            <person name="Martijn J."/>
            <person name="Lind A.E."/>
            <person name="van Eijk R."/>
            <person name="Schleper C."/>
            <person name="Guy L."/>
            <person name="Ettema T.J."/>
        </authorList>
    </citation>
    <scope>NUCLEOTIDE SEQUENCE</scope>
</reference>